<accession>A0ABT6PJZ0</accession>
<keyword evidence="4" id="KW-0804">Transcription</keyword>
<dbReference type="Gene3D" id="3.40.190.290">
    <property type="match status" value="1"/>
</dbReference>
<evidence type="ECO:0000256" key="3">
    <source>
        <dbReference type="ARBA" id="ARBA00023125"/>
    </source>
</evidence>
<dbReference type="Pfam" id="PF03466">
    <property type="entry name" value="LysR_substrate"/>
    <property type="match status" value="1"/>
</dbReference>
<reference evidence="6 7" key="1">
    <citation type="submission" date="2023-04" db="EMBL/GenBank/DDBJ databases">
        <title>Draft genome sequence of Saccharopolyspora sp. TS4A08 isolated from sweet potato rhizospheric soil.</title>
        <authorList>
            <person name="Suksaard P."/>
            <person name="Duangmal K."/>
        </authorList>
    </citation>
    <scope>NUCLEOTIDE SEQUENCE [LARGE SCALE GENOMIC DNA]</scope>
    <source>
        <strain evidence="6 7">TS4A08</strain>
    </source>
</reference>
<keyword evidence="7" id="KW-1185">Reference proteome</keyword>
<evidence type="ECO:0000259" key="5">
    <source>
        <dbReference type="PROSITE" id="PS50931"/>
    </source>
</evidence>
<sequence length="302" mass="33446">MELPELDDLQFFDGIARATTLTGSARQWGVNVSTVSKRLARLERRLGVQLVNRSTRRLSLTAEGRRYAEGAGRLLGQIADLEDDIGEQRAGLRGRISVHSSIGLGRAHIAPLLGELAAAHSDLEVDLELSHLPVHVAGTPYDFAVRVGRLPDSRLHARLLHANRRVVCAAPGYLERRGEPRTLPDLAEHDCIVIRENDTDFMNWRFGEEGDQAVRVAGAMVSNDGDVATEWCLAGRGMVMRSLWQVAPLLRDGRLVQVLPEIPSPRADIYALSRPVQALPRRAREAIEHLRRGLATRLPEID</sequence>
<comment type="caution">
    <text evidence="6">The sequence shown here is derived from an EMBL/GenBank/DDBJ whole genome shotgun (WGS) entry which is preliminary data.</text>
</comment>
<dbReference type="SUPFAM" id="SSF53850">
    <property type="entry name" value="Periplasmic binding protein-like II"/>
    <property type="match status" value="1"/>
</dbReference>
<comment type="similarity">
    <text evidence="1">Belongs to the LysR transcriptional regulatory family.</text>
</comment>
<dbReference type="InterPro" id="IPR005119">
    <property type="entry name" value="LysR_subst-bd"/>
</dbReference>
<dbReference type="InterPro" id="IPR036388">
    <property type="entry name" value="WH-like_DNA-bd_sf"/>
</dbReference>
<keyword evidence="2" id="KW-0805">Transcription regulation</keyword>
<organism evidence="6 7">
    <name type="scientific">Saccharopolyspora ipomoeae</name>
    <dbReference type="NCBI Taxonomy" id="3042027"/>
    <lineage>
        <taxon>Bacteria</taxon>
        <taxon>Bacillati</taxon>
        <taxon>Actinomycetota</taxon>
        <taxon>Actinomycetes</taxon>
        <taxon>Pseudonocardiales</taxon>
        <taxon>Pseudonocardiaceae</taxon>
        <taxon>Saccharopolyspora</taxon>
    </lineage>
</organism>
<evidence type="ECO:0000256" key="1">
    <source>
        <dbReference type="ARBA" id="ARBA00009437"/>
    </source>
</evidence>
<dbReference type="InterPro" id="IPR000847">
    <property type="entry name" value="LysR_HTH_N"/>
</dbReference>
<name>A0ABT6PJZ0_9PSEU</name>
<evidence type="ECO:0000313" key="7">
    <source>
        <dbReference type="Proteomes" id="UP001237595"/>
    </source>
</evidence>
<gene>
    <name evidence="6" type="ORF">QFW96_06095</name>
</gene>
<dbReference type="PROSITE" id="PS50931">
    <property type="entry name" value="HTH_LYSR"/>
    <property type="match status" value="1"/>
</dbReference>
<dbReference type="PANTHER" id="PTHR30537:SF5">
    <property type="entry name" value="HTH-TYPE TRANSCRIPTIONAL ACTIVATOR TTDR-RELATED"/>
    <property type="match status" value="1"/>
</dbReference>
<dbReference type="InterPro" id="IPR036390">
    <property type="entry name" value="WH_DNA-bd_sf"/>
</dbReference>
<feature type="domain" description="HTH lysR-type" evidence="5">
    <location>
        <begin position="4"/>
        <end position="61"/>
    </location>
</feature>
<proteinExistence type="inferred from homology"/>
<protein>
    <submittedName>
        <fullName evidence="6">LysR family transcriptional regulator</fullName>
    </submittedName>
</protein>
<dbReference type="Pfam" id="PF00126">
    <property type="entry name" value="HTH_1"/>
    <property type="match status" value="1"/>
</dbReference>
<keyword evidence="3" id="KW-0238">DNA-binding</keyword>
<dbReference type="EMBL" id="JASAOF010000002">
    <property type="protein sequence ID" value="MDI2028170.1"/>
    <property type="molecule type" value="Genomic_DNA"/>
</dbReference>
<dbReference type="Gene3D" id="1.10.10.10">
    <property type="entry name" value="Winged helix-like DNA-binding domain superfamily/Winged helix DNA-binding domain"/>
    <property type="match status" value="1"/>
</dbReference>
<dbReference type="SUPFAM" id="SSF46785">
    <property type="entry name" value="Winged helix' DNA-binding domain"/>
    <property type="match status" value="1"/>
</dbReference>
<dbReference type="InterPro" id="IPR058163">
    <property type="entry name" value="LysR-type_TF_proteobact-type"/>
</dbReference>
<evidence type="ECO:0000313" key="6">
    <source>
        <dbReference type="EMBL" id="MDI2028170.1"/>
    </source>
</evidence>
<evidence type="ECO:0000256" key="4">
    <source>
        <dbReference type="ARBA" id="ARBA00023163"/>
    </source>
</evidence>
<dbReference type="RefSeq" id="WP_281454535.1">
    <property type="nucleotide sequence ID" value="NZ_JASAOF010000002.1"/>
</dbReference>
<evidence type="ECO:0000256" key="2">
    <source>
        <dbReference type="ARBA" id="ARBA00023015"/>
    </source>
</evidence>
<dbReference type="PANTHER" id="PTHR30537">
    <property type="entry name" value="HTH-TYPE TRANSCRIPTIONAL REGULATOR"/>
    <property type="match status" value="1"/>
</dbReference>
<dbReference type="Proteomes" id="UP001237595">
    <property type="component" value="Unassembled WGS sequence"/>
</dbReference>